<reference evidence="3" key="2">
    <citation type="submission" date="2020-09" db="EMBL/GenBank/DDBJ databases">
        <authorList>
            <person name="Sun Q."/>
            <person name="Ohkuma M."/>
        </authorList>
    </citation>
    <scope>NUCLEOTIDE SEQUENCE</scope>
    <source>
        <strain evidence="3">JCM 19596</strain>
    </source>
</reference>
<dbReference type="Proteomes" id="UP000607197">
    <property type="component" value="Unassembled WGS sequence"/>
</dbReference>
<gene>
    <name evidence="3" type="ORF">GCM10009039_17090</name>
</gene>
<dbReference type="Pfam" id="PF25955">
    <property type="entry name" value="DUF7992"/>
    <property type="match status" value="1"/>
</dbReference>
<comment type="caution">
    <text evidence="3">The sequence shown here is derived from an EMBL/GenBank/DDBJ whole genome shotgun (WGS) entry which is preliminary data.</text>
</comment>
<dbReference type="InterPro" id="IPR058305">
    <property type="entry name" value="DUF7992"/>
</dbReference>
<evidence type="ECO:0000256" key="1">
    <source>
        <dbReference type="SAM" id="MobiDB-lite"/>
    </source>
</evidence>
<protein>
    <recommendedName>
        <fullName evidence="2">DUF7992 domain-containing protein</fullName>
    </recommendedName>
</protein>
<proteinExistence type="predicted"/>
<feature type="domain" description="DUF7992" evidence="2">
    <location>
        <begin position="21"/>
        <end position="165"/>
    </location>
</feature>
<sequence>MGDAGFNRSLRQPPVMIDPDDLPDPPMLAREQDVSEYDDVEVNPTDTHRDDLDDFLAEGAWADAIEEWAADADLDEAEYEIARDLGLFQEFDFFWDSFAQRVGYHTPGIPEDWKERGLHPDLDSWSQVSAINAELATLGRIIADELHEYVDWEDDYDAPDDLPDF</sequence>
<evidence type="ECO:0000313" key="3">
    <source>
        <dbReference type="EMBL" id="GGL59447.1"/>
    </source>
</evidence>
<keyword evidence="4" id="KW-1185">Reference proteome</keyword>
<dbReference type="AlphaFoldDB" id="A0A830F3N6"/>
<feature type="region of interest" description="Disordered" evidence="1">
    <location>
        <begin position="1"/>
        <end position="33"/>
    </location>
</feature>
<evidence type="ECO:0000313" key="4">
    <source>
        <dbReference type="Proteomes" id="UP000607197"/>
    </source>
</evidence>
<dbReference type="EMBL" id="BMPG01000002">
    <property type="protein sequence ID" value="GGL59447.1"/>
    <property type="molecule type" value="Genomic_DNA"/>
</dbReference>
<evidence type="ECO:0000259" key="2">
    <source>
        <dbReference type="Pfam" id="PF25955"/>
    </source>
</evidence>
<organism evidence="3 4">
    <name type="scientific">Halocalculus aciditolerans</name>
    <dbReference type="NCBI Taxonomy" id="1383812"/>
    <lineage>
        <taxon>Archaea</taxon>
        <taxon>Methanobacteriati</taxon>
        <taxon>Methanobacteriota</taxon>
        <taxon>Stenosarchaea group</taxon>
        <taxon>Halobacteria</taxon>
        <taxon>Halobacteriales</taxon>
        <taxon>Halobacteriaceae</taxon>
        <taxon>Halocalculus</taxon>
    </lineage>
</organism>
<accession>A0A830F3N6</accession>
<name>A0A830F3N6_9EURY</name>
<reference evidence="3" key="1">
    <citation type="journal article" date="2014" name="Int. J. Syst. Evol. Microbiol.">
        <title>Complete genome sequence of Corynebacterium casei LMG S-19264T (=DSM 44701T), isolated from a smear-ripened cheese.</title>
        <authorList>
            <consortium name="US DOE Joint Genome Institute (JGI-PGF)"/>
            <person name="Walter F."/>
            <person name="Albersmeier A."/>
            <person name="Kalinowski J."/>
            <person name="Ruckert C."/>
        </authorList>
    </citation>
    <scope>NUCLEOTIDE SEQUENCE</scope>
    <source>
        <strain evidence="3">JCM 19596</strain>
    </source>
</reference>